<dbReference type="NCBIfam" id="NF004491">
    <property type="entry name" value="PRK05826.1"/>
    <property type="match status" value="1"/>
</dbReference>
<dbReference type="EC" id="2.7.1.40" evidence="6 17"/>
<dbReference type="GO" id="GO:0004743">
    <property type="term" value="F:pyruvate kinase activity"/>
    <property type="evidence" value="ECO:0007669"/>
    <property type="project" value="UniProtKB-EC"/>
</dbReference>
<keyword evidence="21" id="KW-1185">Reference proteome</keyword>
<dbReference type="Pfam" id="PF02887">
    <property type="entry name" value="PK_C"/>
    <property type="match status" value="1"/>
</dbReference>
<organism evidence="20 21">
    <name type="scientific">Porcisia hertigi</name>
    <dbReference type="NCBI Taxonomy" id="2761500"/>
    <lineage>
        <taxon>Eukaryota</taxon>
        <taxon>Discoba</taxon>
        <taxon>Euglenozoa</taxon>
        <taxon>Kinetoplastea</taxon>
        <taxon>Metakinetoplastina</taxon>
        <taxon>Trypanosomatida</taxon>
        <taxon>Trypanosomatidae</taxon>
        <taxon>Leishmaniinae</taxon>
        <taxon>Porcisia</taxon>
    </lineage>
</organism>
<comment type="similarity">
    <text evidence="4 17">Belongs to the pyruvate kinase family.</text>
</comment>
<comment type="cofactor">
    <cofactor evidence="1">
        <name>Mg(2+)</name>
        <dbReference type="ChEBI" id="CHEBI:18420"/>
    </cofactor>
</comment>
<dbReference type="InterPro" id="IPR036918">
    <property type="entry name" value="Pyrv_Knase_C_sf"/>
</dbReference>
<dbReference type="KEGG" id="phet:94287131"/>
<evidence type="ECO:0000256" key="1">
    <source>
        <dbReference type="ARBA" id="ARBA00001946"/>
    </source>
</evidence>
<dbReference type="GO" id="GO:0030955">
    <property type="term" value="F:potassium ion binding"/>
    <property type="evidence" value="ECO:0007669"/>
    <property type="project" value="InterPro"/>
</dbReference>
<dbReference type="GeneID" id="94287131"/>
<dbReference type="InterPro" id="IPR040442">
    <property type="entry name" value="Pyrv_kinase-like_dom_sf"/>
</dbReference>
<keyword evidence="11" id="KW-0067">ATP-binding</keyword>
<evidence type="ECO:0000256" key="11">
    <source>
        <dbReference type="ARBA" id="ARBA00022840"/>
    </source>
</evidence>
<dbReference type="InterPro" id="IPR001697">
    <property type="entry name" value="Pyr_Knase"/>
</dbReference>
<dbReference type="InterPro" id="IPR018209">
    <property type="entry name" value="Pyrv_Knase_AS"/>
</dbReference>
<dbReference type="Proteomes" id="UP000674318">
    <property type="component" value="Chromosome 35"/>
</dbReference>
<evidence type="ECO:0000256" key="15">
    <source>
        <dbReference type="ARBA" id="ARBA00023317"/>
    </source>
</evidence>
<dbReference type="PROSITE" id="PS00110">
    <property type="entry name" value="PYRUVATE_KINASE"/>
    <property type="match status" value="1"/>
</dbReference>
<keyword evidence="12 17" id="KW-0460">Magnesium</keyword>
<dbReference type="PANTHER" id="PTHR11817">
    <property type="entry name" value="PYRUVATE KINASE"/>
    <property type="match status" value="1"/>
</dbReference>
<evidence type="ECO:0000313" key="21">
    <source>
        <dbReference type="Proteomes" id="UP000674318"/>
    </source>
</evidence>
<dbReference type="InterPro" id="IPR011037">
    <property type="entry name" value="Pyrv_Knase-like_insert_dom_sf"/>
</dbReference>
<evidence type="ECO:0000256" key="6">
    <source>
        <dbReference type="ARBA" id="ARBA00012142"/>
    </source>
</evidence>
<dbReference type="Gene3D" id="3.20.20.60">
    <property type="entry name" value="Phosphoenolpyruvate-binding domains"/>
    <property type="match status" value="1"/>
</dbReference>
<accession>A0A836L086</accession>
<evidence type="ECO:0000256" key="8">
    <source>
        <dbReference type="ARBA" id="ARBA00022723"/>
    </source>
</evidence>
<gene>
    <name evidence="20" type="ORF">JKF63_01005</name>
</gene>
<evidence type="ECO:0000256" key="16">
    <source>
        <dbReference type="ARBA" id="ARBA00048152"/>
    </source>
</evidence>
<dbReference type="GO" id="GO:0000287">
    <property type="term" value="F:magnesium ion binding"/>
    <property type="evidence" value="ECO:0007669"/>
    <property type="project" value="InterPro"/>
</dbReference>
<dbReference type="AlphaFoldDB" id="A0A836L086"/>
<dbReference type="InterPro" id="IPR015813">
    <property type="entry name" value="Pyrv/PenolPyrv_kinase-like_dom"/>
</dbReference>
<dbReference type="InterPro" id="IPR015795">
    <property type="entry name" value="Pyrv_Knase_C"/>
</dbReference>
<dbReference type="OrthoDB" id="108365at2759"/>
<dbReference type="Pfam" id="PF00224">
    <property type="entry name" value="PK"/>
    <property type="match status" value="1"/>
</dbReference>
<dbReference type="FunFam" id="3.40.1380.20:FF:000024">
    <property type="entry name" value="Pyruvate kinase"/>
    <property type="match status" value="1"/>
</dbReference>
<dbReference type="SUPFAM" id="SSF50800">
    <property type="entry name" value="PK beta-barrel domain-like"/>
    <property type="match status" value="1"/>
</dbReference>
<keyword evidence="9" id="KW-0547">Nucleotide-binding</keyword>
<comment type="pathway">
    <text evidence="3 17">Carbohydrate degradation; glycolysis; pyruvate from D-glyceraldehyde 3-phosphate: step 5/5.</text>
</comment>
<evidence type="ECO:0000256" key="3">
    <source>
        <dbReference type="ARBA" id="ARBA00004997"/>
    </source>
</evidence>
<dbReference type="InterPro" id="IPR015793">
    <property type="entry name" value="Pyrv_Knase_brl"/>
</dbReference>
<dbReference type="Gene3D" id="2.40.33.10">
    <property type="entry name" value="PK beta-barrel domain-like"/>
    <property type="match status" value="1"/>
</dbReference>
<keyword evidence="10 17" id="KW-0418">Kinase</keyword>
<comment type="caution">
    <text evidence="20">The sequence shown here is derived from an EMBL/GenBank/DDBJ whole genome shotgun (WGS) entry which is preliminary data.</text>
</comment>
<dbReference type="GO" id="GO:0016301">
    <property type="term" value="F:kinase activity"/>
    <property type="evidence" value="ECO:0007669"/>
    <property type="project" value="UniProtKB-KW"/>
</dbReference>
<evidence type="ECO:0000256" key="10">
    <source>
        <dbReference type="ARBA" id="ARBA00022777"/>
    </source>
</evidence>
<evidence type="ECO:0000256" key="4">
    <source>
        <dbReference type="ARBA" id="ARBA00008663"/>
    </source>
</evidence>
<keyword evidence="8" id="KW-0479">Metal-binding</keyword>
<evidence type="ECO:0000256" key="7">
    <source>
        <dbReference type="ARBA" id="ARBA00022679"/>
    </source>
</evidence>
<dbReference type="FunFam" id="3.20.20.60:FF:000025">
    <property type="entry name" value="Pyruvate kinase"/>
    <property type="match status" value="1"/>
</dbReference>
<dbReference type="UniPathway" id="UPA00109">
    <property type="reaction ID" value="UER00188"/>
</dbReference>
<dbReference type="SUPFAM" id="SSF51621">
    <property type="entry name" value="Phosphoenolpyruvate/pyruvate domain"/>
    <property type="match status" value="1"/>
</dbReference>
<dbReference type="RefSeq" id="XP_067753211.1">
    <property type="nucleotide sequence ID" value="XM_067897054.1"/>
</dbReference>
<comment type="catalytic activity">
    <reaction evidence="16 17">
        <text>pyruvate + ATP = phosphoenolpyruvate + ADP + H(+)</text>
        <dbReference type="Rhea" id="RHEA:18157"/>
        <dbReference type="ChEBI" id="CHEBI:15361"/>
        <dbReference type="ChEBI" id="CHEBI:15378"/>
        <dbReference type="ChEBI" id="CHEBI:30616"/>
        <dbReference type="ChEBI" id="CHEBI:58702"/>
        <dbReference type="ChEBI" id="CHEBI:456216"/>
        <dbReference type="EC" id="2.7.1.40"/>
    </reaction>
</comment>
<dbReference type="FunFam" id="2.40.33.10:FF:000001">
    <property type="entry name" value="Pyruvate kinase"/>
    <property type="match status" value="1"/>
</dbReference>
<evidence type="ECO:0000256" key="17">
    <source>
        <dbReference type="RuleBase" id="RU000504"/>
    </source>
</evidence>
<evidence type="ECO:0000256" key="12">
    <source>
        <dbReference type="ARBA" id="ARBA00022842"/>
    </source>
</evidence>
<dbReference type="GO" id="GO:0005524">
    <property type="term" value="F:ATP binding"/>
    <property type="evidence" value="ECO:0007669"/>
    <property type="project" value="UniProtKB-KW"/>
</dbReference>
<feature type="domain" description="Pyruvate kinase barrel" evidence="18">
    <location>
        <begin position="20"/>
        <end position="344"/>
    </location>
</feature>
<evidence type="ECO:0000259" key="18">
    <source>
        <dbReference type="Pfam" id="PF00224"/>
    </source>
</evidence>
<evidence type="ECO:0000256" key="14">
    <source>
        <dbReference type="ARBA" id="ARBA00023152"/>
    </source>
</evidence>
<reference evidence="20 21" key="1">
    <citation type="submission" date="2021-02" db="EMBL/GenBank/DDBJ databases">
        <title>Porcisia hertigi Genome sequencing and assembly.</title>
        <authorList>
            <person name="Almutairi H."/>
            <person name="Gatherer D."/>
        </authorList>
    </citation>
    <scope>NUCLEOTIDE SEQUENCE [LARGE SCALE GENOMIC DNA]</scope>
    <source>
        <strain evidence="20 21">C119</strain>
    </source>
</reference>
<dbReference type="EMBL" id="JAFJZO010000035">
    <property type="protein sequence ID" value="KAG5492427.1"/>
    <property type="molecule type" value="Genomic_DNA"/>
</dbReference>
<keyword evidence="7 17" id="KW-0808">Transferase</keyword>
<keyword evidence="14 17" id="KW-0324">Glycolysis</keyword>
<evidence type="ECO:0000256" key="2">
    <source>
        <dbReference type="ARBA" id="ARBA00001958"/>
    </source>
</evidence>
<protein>
    <recommendedName>
        <fullName evidence="6 17">Pyruvate kinase</fullName>
        <ecNumber evidence="6 17">2.7.1.40</ecNumber>
    </recommendedName>
</protein>
<evidence type="ECO:0000259" key="19">
    <source>
        <dbReference type="Pfam" id="PF02887"/>
    </source>
</evidence>
<sequence>MSQLAHNLTLSIFEPLANYRANRIICTIGPSTQSVEALKGLIQSGMSVARMNFSHGSYEYHQTTINNVRQAAAELGVNIAIALDTKGPEIRTGLFVGGEAVLEQGATCYVTTDPAFADKGTKDLFYIDYANLPKVVRPGGYIYIDDGILILQVHGKEDEQTLKCTVANTHTVSDRRGVNLPGCDVDLPAVSTKDRADLQFGVEQGVDMIFASFIRSAEQVGEVRNALGAKGRDIMVICKIENHQGVQNIDAIIDECDGIMVARGDLGVEIPAEKVVVAQKILISKCNVAGKPVICATQMLESMTYNPRPTRAEVSDVANAVFNGADCVMLSGETAKGKYPNEVVQYMARICLEAQSAVNEYVFFNSIKKLQPIPMSAEEAVCSSAVNSVYEIKARVLVVLSNTGRSARLVAKYRPNCPIVCVTTRLLTCRQLNITQGVESVFFDANVLGHDEGKEQRVHLGVHHAKSRGFVQAGEYCVVVHADHKVKGYANQTRILLVE</sequence>
<comment type="cofactor">
    <cofactor evidence="2">
        <name>K(+)</name>
        <dbReference type="ChEBI" id="CHEBI:29103"/>
    </cofactor>
</comment>
<dbReference type="Gene3D" id="3.40.1380.20">
    <property type="entry name" value="Pyruvate kinase, C-terminal domain"/>
    <property type="match status" value="1"/>
</dbReference>
<keyword evidence="13" id="KW-0630">Potassium</keyword>
<keyword evidence="15" id="KW-0670">Pyruvate</keyword>
<evidence type="ECO:0000313" key="20">
    <source>
        <dbReference type="EMBL" id="KAG5492427.1"/>
    </source>
</evidence>
<dbReference type="NCBIfam" id="TIGR01064">
    <property type="entry name" value="pyruv_kin"/>
    <property type="match status" value="1"/>
</dbReference>
<evidence type="ECO:0000256" key="5">
    <source>
        <dbReference type="ARBA" id="ARBA00011881"/>
    </source>
</evidence>
<evidence type="ECO:0000256" key="9">
    <source>
        <dbReference type="ARBA" id="ARBA00022741"/>
    </source>
</evidence>
<dbReference type="SUPFAM" id="SSF52935">
    <property type="entry name" value="PK C-terminal domain-like"/>
    <property type="match status" value="1"/>
</dbReference>
<proteinExistence type="inferred from homology"/>
<dbReference type="NCBIfam" id="NF004978">
    <property type="entry name" value="PRK06354.1"/>
    <property type="match status" value="1"/>
</dbReference>
<evidence type="ECO:0000256" key="13">
    <source>
        <dbReference type="ARBA" id="ARBA00022958"/>
    </source>
</evidence>
<feature type="domain" description="Pyruvate kinase C-terminal" evidence="19">
    <location>
        <begin position="379"/>
        <end position="496"/>
    </location>
</feature>
<dbReference type="CDD" id="cd00288">
    <property type="entry name" value="Pyruvate_Kinase"/>
    <property type="match status" value="1"/>
</dbReference>
<dbReference type="PRINTS" id="PR01050">
    <property type="entry name" value="PYRUVTKNASE"/>
</dbReference>
<name>A0A836L086_9TRYP</name>
<dbReference type="InterPro" id="IPR015806">
    <property type="entry name" value="Pyrv_Knase_insert_dom_sf"/>
</dbReference>
<comment type="subunit">
    <text evidence="5">Homotetramer.</text>
</comment>